<feature type="transmembrane region" description="Helical" evidence="2">
    <location>
        <begin position="234"/>
        <end position="257"/>
    </location>
</feature>
<dbReference type="Pfam" id="PF20151">
    <property type="entry name" value="DUF6533"/>
    <property type="match status" value="1"/>
</dbReference>
<feature type="transmembrane region" description="Helical" evidence="2">
    <location>
        <begin position="139"/>
        <end position="159"/>
    </location>
</feature>
<name>R7RZB5_PUNST</name>
<dbReference type="KEGG" id="psq:PUNSTDRAFT_147044"/>
<dbReference type="InterPro" id="IPR045340">
    <property type="entry name" value="DUF6533"/>
</dbReference>
<dbReference type="OMA" id="YWITPLA"/>
<dbReference type="HOGENOM" id="CLU_035509_15_2_1"/>
<organism evidence="4 5">
    <name type="scientific">Punctularia strigosozonata (strain HHB-11173)</name>
    <name type="common">White-rot fungus</name>
    <dbReference type="NCBI Taxonomy" id="741275"/>
    <lineage>
        <taxon>Eukaryota</taxon>
        <taxon>Fungi</taxon>
        <taxon>Dikarya</taxon>
        <taxon>Basidiomycota</taxon>
        <taxon>Agaricomycotina</taxon>
        <taxon>Agaricomycetes</taxon>
        <taxon>Corticiales</taxon>
        <taxon>Punctulariaceae</taxon>
        <taxon>Punctularia</taxon>
    </lineage>
</organism>
<feature type="compositionally biased region" description="Polar residues" evidence="1">
    <location>
        <begin position="349"/>
        <end position="361"/>
    </location>
</feature>
<keyword evidence="2" id="KW-0812">Transmembrane</keyword>
<dbReference type="AlphaFoldDB" id="R7RZB5"/>
<evidence type="ECO:0000313" key="4">
    <source>
        <dbReference type="EMBL" id="EIN03460.1"/>
    </source>
</evidence>
<feature type="transmembrane region" description="Helical" evidence="2">
    <location>
        <begin position="89"/>
        <end position="116"/>
    </location>
</feature>
<dbReference type="Proteomes" id="UP000054196">
    <property type="component" value="Unassembled WGS sequence"/>
</dbReference>
<dbReference type="GeneID" id="18881769"/>
<keyword evidence="5" id="KW-1185">Reference proteome</keyword>
<keyword evidence="2" id="KW-1133">Transmembrane helix</keyword>
<evidence type="ECO:0000256" key="1">
    <source>
        <dbReference type="SAM" id="MobiDB-lite"/>
    </source>
</evidence>
<evidence type="ECO:0000256" key="2">
    <source>
        <dbReference type="SAM" id="Phobius"/>
    </source>
</evidence>
<feature type="transmembrane region" description="Helical" evidence="2">
    <location>
        <begin position="60"/>
        <end position="83"/>
    </location>
</feature>
<dbReference type="eggNOG" id="ENOG502SPJ3">
    <property type="taxonomic scope" value="Eukaryota"/>
</dbReference>
<dbReference type="OrthoDB" id="3037019at2759"/>
<reference evidence="5" key="1">
    <citation type="journal article" date="2012" name="Science">
        <title>The Paleozoic origin of enzymatic lignin decomposition reconstructed from 31 fungal genomes.</title>
        <authorList>
            <person name="Floudas D."/>
            <person name="Binder M."/>
            <person name="Riley R."/>
            <person name="Barry K."/>
            <person name="Blanchette R.A."/>
            <person name="Henrissat B."/>
            <person name="Martinez A.T."/>
            <person name="Otillar R."/>
            <person name="Spatafora J.W."/>
            <person name="Yadav J.S."/>
            <person name="Aerts A."/>
            <person name="Benoit I."/>
            <person name="Boyd A."/>
            <person name="Carlson A."/>
            <person name="Copeland A."/>
            <person name="Coutinho P.M."/>
            <person name="de Vries R.P."/>
            <person name="Ferreira P."/>
            <person name="Findley K."/>
            <person name="Foster B."/>
            <person name="Gaskell J."/>
            <person name="Glotzer D."/>
            <person name="Gorecki P."/>
            <person name="Heitman J."/>
            <person name="Hesse C."/>
            <person name="Hori C."/>
            <person name="Igarashi K."/>
            <person name="Jurgens J.A."/>
            <person name="Kallen N."/>
            <person name="Kersten P."/>
            <person name="Kohler A."/>
            <person name="Kuees U."/>
            <person name="Kumar T.K.A."/>
            <person name="Kuo A."/>
            <person name="LaButti K."/>
            <person name="Larrondo L.F."/>
            <person name="Lindquist E."/>
            <person name="Ling A."/>
            <person name="Lombard V."/>
            <person name="Lucas S."/>
            <person name="Lundell T."/>
            <person name="Martin R."/>
            <person name="McLaughlin D.J."/>
            <person name="Morgenstern I."/>
            <person name="Morin E."/>
            <person name="Murat C."/>
            <person name="Nagy L.G."/>
            <person name="Nolan M."/>
            <person name="Ohm R.A."/>
            <person name="Patyshakuliyeva A."/>
            <person name="Rokas A."/>
            <person name="Ruiz-Duenas F.J."/>
            <person name="Sabat G."/>
            <person name="Salamov A."/>
            <person name="Samejima M."/>
            <person name="Schmutz J."/>
            <person name="Slot J.C."/>
            <person name="St John F."/>
            <person name="Stenlid J."/>
            <person name="Sun H."/>
            <person name="Sun S."/>
            <person name="Syed K."/>
            <person name="Tsang A."/>
            <person name="Wiebenga A."/>
            <person name="Young D."/>
            <person name="Pisabarro A."/>
            <person name="Eastwood D.C."/>
            <person name="Martin F."/>
            <person name="Cullen D."/>
            <person name="Grigoriev I.V."/>
            <person name="Hibbett D.S."/>
        </authorList>
    </citation>
    <scope>NUCLEOTIDE SEQUENCE [LARGE SCALE GENOMIC DNA]</scope>
    <source>
        <strain evidence="5">HHB-11173 SS5</strain>
    </source>
</reference>
<sequence>MSSGETNAELIQMAREAWAVDWVTAVCMSCLLYDWLITLDQEINRMWPAPFSIPKVLFFLNRYVVVCMLVFNAIASSLTHLSISVCKGYLPWLVVTITVTNAVVEGILITRVWALFRSNKVERLLSESYSVQLSSYQPVLWFALFFYVGGIITLVGLTIDDYVGTGPVKAVNDFNILPGCYAAGVPPIIAGYWIAPVIIESIMFVLIVSRVIIWWHNREPVPPTLILIARDSAIYYTAIFVLLMTNLFVFEFASPFLSSMMVTPSNTVGSIAGSRMLLNLRGINDPALTEFEPGTTEIEFAPNPAAPTATIRGRRRGPLSFAAILSGLSSVGTVSTSTRLGTTTRGREPSTTMTGRGTETIQLGKLREPRSSEAMSEDRAIPPGELESGL</sequence>
<proteinExistence type="predicted"/>
<feature type="compositionally biased region" description="Low complexity" evidence="1">
    <location>
        <begin position="335"/>
        <end position="344"/>
    </location>
</feature>
<feature type="transmembrane region" description="Helical" evidence="2">
    <location>
        <begin position="20"/>
        <end position="39"/>
    </location>
</feature>
<feature type="compositionally biased region" description="Basic and acidic residues" evidence="1">
    <location>
        <begin position="365"/>
        <end position="380"/>
    </location>
</feature>
<dbReference type="RefSeq" id="XP_007389291.1">
    <property type="nucleotide sequence ID" value="XM_007389229.1"/>
</dbReference>
<evidence type="ECO:0000259" key="3">
    <source>
        <dbReference type="Pfam" id="PF20151"/>
    </source>
</evidence>
<feature type="region of interest" description="Disordered" evidence="1">
    <location>
        <begin position="335"/>
        <end position="390"/>
    </location>
</feature>
<keyword evidence="2" id="KW-0472">Membrane</keyword>
<feature type="domain" description="DUF6533" evidence="3">
    <location>
        <begin position="23"/>
        <end position="66"/>
    </location>
</feature>
<evidence type="ECO:0000313" key="5">
    <source>
        <dbReference type="Proteomes" id="UP000054196"/>
    </source>
</evidence>
<accession>R7RZB5</accession>
<feature type="transmembrane region" description="Helical" evidence="2">
    <location>
        <begin position="193"/>
        <end position="213"/>
    </location>
</feature>
<protein>
    <recommendedName>
        <fullName evidence="3">DUF6533 domain-containing protein</fullName>
    </recommendedName>
</protein>
<dbReference type="EMBL" id="JH687563">
    <property type="protein sequence ID" value="EIN03460.1"/>
    <property type="molecule type" value="Genomic_DNA"/>
</dbReference>
<gene>
    <name evidence="4" type="ORF">PUNSTDRAFT_147044</name>
</gene>